<dbReference type="Proteomes" id="UP001597453">
    <property type="component" value="Unassembled WGS sequence"/>
</dbReference>
<reference evidence="11" key="1">
    <citation type="journal article" date="2019" name="Int. J. Syst. Evol. Microbiol.">
        <title>The Global Catalogue of Microorganisms (GCM) 10K type strain sequencing project: providing services to taxonomists for standard genome sequencing and annotation.</title>
        <authorList>
            <consortium name="The Broad Institute Genomics Platform"/>
            <consortium name="The Broad Institute Genome Sequencing Center for Infectious Disease"/>
            <person name="Wu L."/>
            <person name="Ma J."/>
        </authorList>
    </citation>
    <scope>NUCLEOTIDE SEQUENCE [LARGE SCALE GENOMIC DNA]</scope>
    <source>
        <strain evidence="11">TISTR 1511</strain>
    </source>
</reference>
<dbReference type="PANTHER" id="PTHR43330">
    <property type="entry name" value="METHIONINE AMINOPEPTIDASE"/>
    <property type="match status" value="1"/>
</dbReference>
<dbReference type="InterPro" id="IPR036005">
    <property type="entry name" value="Creatinase/aminopeptidase-like"/>
</dbReference>
<feature type="binding site" evidence="6">
    <location>
        <position position="118"/>
    </location>
    <ligand>
        <name>substrate</name>
    </ligand>
</feature>
<feature type="binding site" evidence="6">
    <location>
        <position position="209"/>
    </location>
    <ligand>
        <name>a divalent metal cation</name>
        <dbReference type="ChEBI" id="CHEBI:60240"/>
        <label>2</label>
        <note>catalytic</note>
    </ligand>
</feature>
<evidence type="ECO:0000313" key="11">
    <source>
        <dbReference type="Proteomes" id="UP001597453"/>
    </source>
</evidence>
<dbReference type="PRINTS" id="PR00599">
    <property type="entry name" value="MAPEPTIDASE"/>
</dbReference>
<dbReference type="PANTHER" id="PTHR43330:SF16">
    <property type="entry name" value="METHIONINE AMINOPEPTIDASE 2"/>
    <property type="match status" value="1"/>
</dbReference>
<dbReference type="EC" id="3.4.11.18" evidence="6 7"/>
<keyword evidence="2 6" id="KW-0031">Aminopeptidase</keyword>
<feature type="binding site" evidence="6">
    <location>
        <position position="273"/>
    </location>
    <ligand>
        <name>a divalent metal cation</name>
        <dbReference type="ChEBI" id="CHEBI:60240"/>
        <label>2</label>
        <note>catalytic</note>
    </ligand>
</feature>
<dbReference type="InterPro" id="IPR002467">
    <property type="entry name" value="Pept_M24A_MAP1"/>
</dbReference>
<comment type="similarity">
    <text evidence="6">Belongs to the peptidase M24A family. Methionine aminopeptidase type 1 subfamily.</text>
</comment>
<keyword evidence="11" id="KW-1185">Reference proteome</keyword>
<gene>
    <name evidence="6 10" type="primary">map</name>
    <name evidence="10" type="ORF">ACFSUQ_01470</name>
</gene>
<dbReference type="InterPro" id="IPR000994">
    <property type="entry name" value="Pept_M24"/>
</dbReference>
<dbReference type="SUPFAM" id="SSF55920">
    <property type="entry name" value="Creatinase/aminopeptidase"/>
    <property type="match status" value="1"/>
</dbReference>
<dbReference type="PROSITE" id="PS00680">
    <property type="entry name" value="MAP_1"/>
    <property type="match status" value="1"/>
</dbReference>
<feature type="binding site" evidence="6">
    <location>
        <position position="135"/>
    </location>
    <ligand>
        <name>a divalent metal cation</name>
        <dbReference type="ChEBI" id="CHEBI:60240"/>
        <label>1</label>
    </ligand>
</feature>
<dbReference type="EMBL" id="JBHUNF010000001">
    <property type="protein sequence ID" value="MFD2673978.1"/>
    <property type="molecule type" value="Genomic_DNA"/>
</dbReference>
<dbReference type="Gene3D" id="3.90.230.10">
    <property type="entry name" value="Creatinase/methionine aminopeptidase superfamily"/>
    <property type="match status" value="1"/>
</dbReference>
<comment type="function">
    <text evidence="1 6">Removes the N-terminal methionine from nascent proteins. The N-terminal methionine is often cleaved when the second residue in the primary sequence is small and uncharged (Met-Ala-, Cys, Gly, Pro, Ser, Thr, or Val). Requires deformylation of the N(alpha)-formylated initiator methionine before it can be hydrolyzed.</text>
</comment>
<evidence type="ECO:0000259" key="9">
    <source>
        <dbReference type="Pfam" id="PF00557"/>
    </source>
</evidence>
<dbReference type="NCBIfam" id="TIGR00500">
    <property type="entry name" value="met_pdase_I"/>
    <property type="match status" value="1"/>
</dbReference>
<comment type="caution">
    <text evidence="10">The sequence shown here is derived from an EMBL/GenBank/DDBJ whole genome shotgun (WGS) entry which is preliminary data.</text>
</comment>
<evidence type="ECO:0000256" key="2">
    <source>
        <dbReference type="ARBA" id="ARBA00022438"/>
    </source>
</evidence>
<name>A0ABW5RG13_9MICO</name>
<protein>
    <recommendedName>
        <fullName evidence="6 7">Methionine aminopeptidase</fullName>
        <shortName evidence="6">MAP</shortName>
        <shortName evidence="6">MetAP</shortName>
        <ecNumber evidence="6 7">3.4.11.18</ecNumber>
    </recommendedName>
    <alternativeName>
        <fullName evidence="6">Peptidase M</fullName>
    </alternativeName>
</protein>
<keyword evidence="3 6" id="KW-0645">Protease</keyword>
<comment type="catalytic activity">
    <reaction evidence="6 7">
        <text>Release of N-terminal amino acids, preferentially methionine, from peptides and arylamides.</text>
        <dbReference type="EC" id="3.4.11.18"/>
    </reaction>
</comment>
<sequence length="294" mass="32763">MPRNSETARLTPGTVTPMRSVPNHIPRPEYVGKATPNEPDGTGDFYTAEEIDRVRAASRLAAATLEHLEQFVVPGVTTEELDRIAHEFLVAHDAYPSTLGYRGYPKSCCTSLNEVICHGIPDDTVLQDGDILNIDVTAYLNGMHGDTNRMYLVGDVDEDARLLVERAHEAMMRGIKAAKPGREVNVIGRVIEKYAGRFNYESVRDYTGHGVGRAFHSGLIVPHHDSDQFRDVIEPGMIFTVEPMLVTGSQDWEQWDDDWTVVTRDGSWCAQYEHTILITENGAEILTLPPSQLD</sequence>
<evidence type="ECO:0000256" key="7">
    <source>
        <dbReference type="RuleBase" id="RU003653"/>
    </source>
</evidence>
<feature type="binding site" evidence="6">
    <location>
        <position position="146"/>
    </location>
    <ligand>
        <name>a divalent metal cation</name>
        <dbReference type="ChEBI" id="CHEBI:60240"/>
        <label>2</label>
        <note>catalytic</note>
    </ligand>
</feature>
<feature type="domain" description="Peptidase M24" evidence="9">
    <location>
        <begin position="53"/>
        <end position="280"/>
    </location>
</feature>
<accession>A0ABW5RG13</accession>
<evidence type="ECO:0000256" key="8">
    <source>
        <dbReference type="SAM" id="MobiDB-lite"/>
    </source>
</evidence>
<evidence type="ECO:0000256" key="1">
    <source>
        <dbReference type="ARBA" id="ARBA00002521"/>
    </source>
</evidence>
<keyword evidence="4 6" id="KW-0479">Metal-binding</keyword>
<dbReference type="InterPro" id="IPR001714">
    <property type="entry name" value="Pept_M24_MAP"/>
</dbReference>
<feature type="binding site" evidence="6">
    <location>
        <position position="242"/>
    </location>
    <ligand>
        <name>a divalent metal cation</name>
        <dbReference type="ChEBI" id="CHEBI:60240"/>
        <label>2</label>
        <note>catalytic</note>
    </ligand>
</feature>
<comment type="subunit">
    <text evidence="6">Monomer.</text>
</comment>
<dbReference type="GO" id="GO:0004239">
    <property type="term" value="F:initiator methionyl aminopeptidase activity"/>
    <property type="evidence" value="ECO:0007669"/>
    <property type="project" value="UniProtKB-EC"/>
</dbReference>
<organism evidence="10 11">
    <name type="scientific">Gulosibacter bifidus</name>
    <dbReference type="NCBI Taxonomy" id="272239"/>
    <lineage>
        <taxon>Bacteria</taxon>
        <taxon>Bacillati</taxon>
        <taxon>Actinomycetota</taxon>
        <taxon>Actinomycetes</taxon>
        <taxon>Micrococcales</taxon>
        <taxon>Microbacteriaceae</taxon>
        <taxon>Gulosibacter</taxon>
    </lineage>
</organism>
<comment type="cofactor">
    <cofactor evidence="6">
        <name>Co(2+)</name>
        <dbReference type="ChEBI" id="CHEBI:48828"/>
    </cofactor>
    <cofactor evidence="6">
        <name>Zn(2+)</name>
        <dbReference type="ChEBI" id="CHEBI:29105"/>
    </cofactor>
    <cofactor evidence="6">
        <name>Mn(2+)</name>
        <dbReference type="ChEBI" id="CHEBI:29035"/>
    </cofactor>
    <cofactor evidence="6">
        <name>Fe(2+)</name>
        <dbReference type="ChEBI" id="CHEBI:29033"/>
    </cofactor>
    <text evidence="6">Binds 2 divalent metal cations per subunit. Has a high-affinity and a low affinity metal-binding site. The true nature of the physiological cofactor is under debate. The enzyme is active with cobalt, zinc, manganese or divalent iron ions. Most likely, methionine aminopeptidases function as mononuclear Fe(2+)-metalloproteases under physiological conditions, and the catalytically relevant metal-binding site has been assigned to the histidine-containing high-affinity site.</text>
</comment>
<evidence type="ECO:0000256" key="6">
    <source>
        <dbReference type="HAMAP-Rule" id="MF_01974"/>
    </source>
</evidence>
<evidence type="ECO:0000256" key="3">
    <source>
        <dbReference type="ARBA" id="ARBA00022670"/>
    </source>
</evidence>
<feature type="binding site" evidence="6">
    <location>
        <position position="146"/>
    </location>
    <ligand>
        <name>a divalent metal cation</name>
        <dbReference type="ChEBI" id="CHEBI:60240"/>
        <label>1</label>
    </ligand>
</feature>
<feature type="region of interest" description="Disordered" evidence="8">
    <location>
        <begin position="1"/>
        <end position="40"/>
    </location>
</feature>
<evidence type="ECO:0000256" key="4">
    <source>
        <dbReference type="ARBA" id="ARBA00022723"/>
    </source>
</evidence>
<dbReference type="CDD" id="cd01086">
    <property type="entry name" value="MetAP1"/>
    <property type="match status" value="1"/>
</dbReference>
<evidence type="ECO:0000256" key="5">
    <source>
        <dbReference type="ARBA" id="ARBA00022801"/>
    </source>
</evidence>
<feature type="binding site" evidence="6">
    <location>
        <position position="216"/>
    </location>
    <ligand>
        <name>substrate</name>
    </ligand>
</feature>
<dbReference type="RefSeq" id="WP_066055590.1">
    <property type="nucleotide sequence ID" value="NZ_JBHUNF010000001.1"/>
</dbReference>
<feature type="binding site" evidence="6">
    <location>
        <position position="273"/>
    </location>
    <ligand>
        <name>a divalent metal cation</name>
        <dbReference type="ChEBI" id="CHEBI:60240"/>
        <label>1</label>
    </ligand>
</feature>
<dbReference type="Pfam" id="PF00557">
    <property type="entry name" value="Peptidase_M24"/>
    <property type="match status" value="1"/>
</dbReference>
<dbReference type="HAMAP" id="MF_01974">
    <property type="entry name" value="MetAP_1"/>
    <property type="match status" value="1"/>
</dbReference>
<proteinExistence type="inferred from homology"/>
<keyword evidence="5 6" id="KW-0378">Hydrolase</keyword>
<evidence type="ECO:0000313" key="10">
    <source>
        <dbReference type="EMBL" id="MFD2673978.1"/>
    </source>
</evidence>